<dbReference type="SUPFAM" id="SSF54637">
    <property type="entry name" value="Thioesterase/thiol ester dehydrase-isomerase"/>
    <property type="match status" value="1"/>
</dbReference>
<feature type="binding site" evidence="2">
    <location>
        <position position="113"/>
    </location>
    <ligand>
        <name>substrate</name>
    </ligand>
</feature>
<dbReference type="InterPro" id="IPR025540">
    <property type="entry name" value="FlK"/>
</dbReference>
<reference evidence="4" key="1">
    <citation type="journal article" date="2020" name="mSystems">
        <title>Genome- and Community-Level Interaction Insights into Carbon Utilization and Element Cycling Functions of Hydrothermarchaeota in Hydrothermal Sediment.</title>
        <authorList>
            <person name="Zhou Z."/>
            <person name="Liu Y."/>
            <person name="Xu W."/>
            <person name="Pan J."/>
            <person name="Luo Z.H."/>
            <person name="Li M."/>
        </authorList>
    </citation>
    <scope>NUCLEOTIDE SEQUENCE</scope>
    <source>
        <strain evidence="4">SpSt-997</strain>
    </source>
</reference>
<organism evidence="4">
    <name type="scientific">Acidicaldus sp</name>
    <dbReference type="NCBI Taxonomy" id="1872105"/>
    <lineage>
        <taxon>Bacteria</taxon>
        <taxon>Pseudomonadati</taxon>
        <taxon>Pseudomonadota</taxon>
        <taxon>Alphaproteobacteria</taxon>
        <taxon>Acetobacterales</taxon>
        <taxon>Acetobacteraceae</taxon>
        <taxon>Acidicaldus</taxon>
    </lineage>
</organism>
<gene>
    <name evidence="4" type="ORF">ENY07_05770</name>
</gene>
<feature type="active site" evidence="1">
    <location>
        <position position="69"/>
    </location>
</feature>
<dbReference type="Gene3D" id="3.10.129.10">
    <property type="entry name" value="Hotdog Thioesterase"/>
    <property type="match status" value="1"/>
</dbReference>
<feature type="domain" description="Fluoroacetyl-CoA-specific thioesterase-like" evidence="3">
    <location>
        <begin position="21"/>
        <end position="118"/>
    </location>
</feature>
<dbReference type="PANTHER" id="PTHR36934:SF1">
    <property type="entry name" value="THIOESTERASE DOMAIN-CONTAINING PROTEIN"/>
    <property type="match status" value="1"/>
</dbReference>
<dbReference type="PIRSF" id="PIRSF014972">
    <property type="entry name" value="FlK"/>
    <property type="match status" value="1"/>
</dbReference>
<dbReference type="InterPro" id="IPR029069">
    <property type="entry name" value="HotDog_dom_sf"/>
</dbReference>
<feature type="active site" evidence="1">
    <location>
        <position position="43"/>
    </location>
</feature>
<feature type="active site" evidence="1">
    <location>
        <position position="35"/>
    </location>
</feature>
<feature type="binding site" evidence="2">
    <location>
        <position position="62"/>
    </location>
    <ligand>
        <name>CoA</name>
        <dbReference type="ChEBI" id="CHEBI:57287"/>
    </ligand>
</feature>
<evidence type="ECO:0000256" key="1">
    <source>
        <dbReference type="PIRSR" id="PIRSR014972-1"/>
    </source>
</evidence>
<dbReference type="AlphaFoldDB" id="A0A8J4HAG6"/>
<feature type="binding site" evidence="2">
    <location>
        <position position="62"/>
    </location>
    <ligand>
        <name>substrate</name>
    </ligand>
</feature>
<dbReference type="InterPro" id="IPR054485">
    <property type="entry name" value="FlK-like_dom"/>
</dbReference>
<sequence>MKTTLRPGLSRTESHLVDLPRTIDFMGPDLRIYATPELLRDIEFTSRNLLLEHCDPGEDSVGVGVAFDHTAATPLGMAVRITATVAAVEGRRIVLDVVAHDAMEEIARGQHTRFIVEMAKAKQRLAAKLAKAAAG</sequence>
<protein>
    <submittedName>
        <fullName evidence="4">LysR family transcriptional regulator</fullName>
    </submittedName>
</protein>
<evidence type="ECO:0000259" key="3">
    <source>
        <dbReference type="Pfam" id="PF22636"/>
    </source>
</evidence>
<evidence type="ECO:0000313" key="4">
    <source>
        <dbReference type="EMBL" id="HGC42713.1"/>
    </source>
</evidence>
<accession>A0A8J4HAG6</accession>
<comment type="caution">
    <text evidence="4">The sequence shown here is derived from an EMBL/GenBank/DDBJ whole genome shotgun (WGS) entry which is preliminary data.</text>
</comment>
<dbReference type="Pfam" id="PF22636">
    <property type="entry name" value="FlK"/>
    <property type="match status" value="1"/>
</dbReference>
<proteinExistence type="predicted"/>
<dbReference type="EMBL" id="DTQM01000108">
    <property type="protein sequence ID" value="HGC42713.1"/>
    <property type="molecule type" value="Genomic_DNA"/>
</dbReference>
<dbReference type="PANTHER" id="PTHR36934">
    <property type="entry name" value="BLR0278 PROTEIN"/>
    <property type="match status" value="1"/>
</dbReference>
<evidence type="ECO:0000256" key="2">
    <source>
        <dbReference type="PIRSR" id="PIRSR014972-2"/>
    </source>
</evidence>
<name>A0A8J4HAG6_9PROT</name>